<proteinExistence type="predicted"/>
<gene>
    <name evidence="1" type="ORF">MB14_05240</name>
</gene>
<dbReference type="Proteomes" id="UP000075583">
    <property type="component" value="Unassembled WGS sequence"/>
</dbReference>
<dbReference type="STRING" id="279360.MB14_05240"/>
<protein>
    <submittedName>
        <fullName evidence="1">Uncharacterized protein</fullName>
    </submittedName>
</protein>
<accession>A0A150X7F6</accession>
<keyword evidence="2" id="KW-1185">Reference proteome</keyword>
<organism evidence="1 2">
    <name type="scientific">Roseivirga ehrenbergii (strain DSM 102268 / JCM 13514 / KCTC 12282 / NCIMB 14502 / KMM 6017)</name>
    <dbReference type="NCBI Taxonomy" id="279360"/>
    <lineage>
        <taxon>Bacteria</taxon>
        <taxon>Pseudomonadati</taxon>
        <taxon>Bacteroidota</taxon>
        <taxon>Cytophagia</taxon>
        <taxon>Cytophagales</taxon>
        <taxon>Roseivirgaceae</taxon>
        <taxon>Roseivirga</taxon>
    </lineage>
</organism>
<sequence length="158" mass="18380">MEFLGRVGKRKIYYLQVRSHPEWANSLPKNDWIAFTIAHKEDEELIPPIVKKCIDKNVSYTCSSGELADLTEDYFDEEVLWRSIDENEFGNNSILITTAHRDFEEGFWFSSAVAHDDKFDLNQVVCIDATKRNTKVLLIKLIEKINKGWLPPESWLSN</sequence>
<dbReference type="OrthoDB" id="794777at2"/>
<dbReference type="AlphaFoldDB" id="A0A150X7F6"/>
<name>A0A150X7F6_ROSEK</name>
<comment type="caution">
    <text evidence="1">The sequence shown here is derived from an EMBL/GenBank/DDBJ whole genome shotgun (WGS) entry which is preliminary data.</text>
</comment>
<evidence type="ECO:0000313" key="1">
    <source>
        <dbReference type="EMBL" id="KYG74614.1"/>
    </source>
</evidence>
<reference evidence="1" key="1">
    <citation type="submission" date="2016-01" db="EMBL/GenBank/DDBJ databases">
        <title>Genome sequencing of Roseivirga ehrenbergii KMM 6017.</title>
        <authorList>
            <person name="Selvaratnam C."/>
            <person name="Thevarajoo S."/>
            <person name="Goh K.M."/>
            <person name="Ee R."/>
            <person name="Chan K.-G."/>
            <person name="Chong C.S."/>
        </authorList>
    </citation>
    <scope>NUCLEOTIDE SEQUENCE [LARGE SCALE GENOMIC DNA]</scope>
    <source>
        <strain evidence="1">KMM 6017</strain>
    </source>
</reference>
<evidence type="ECO:0000313" key="2">
    <source>
        <dbReference type="Proteomes" id="UP000075583"/>
    </source>
</evidence>
<dbReference type="EMBL" id="LQZQ01000045">
    <property type="protein sequence ID" value="KYG74614.1"/>
    <property type="molecule type" value="Genomic_DNA"/>
</dbReference>